<dbReference type="AlphaFoldDB" id="A0A9P7ERP3"/>
<name>A0A9P7ERP3_9AGAM</name>
<gene>
    <name evidence="1" type="ORF">F5147DRAFT_535253</name>
</gene>
<dbReference type="OrthoDB" id="3232986at2759"/>
<comment type="caution">
    <text evidence="1">The sequence shown here is derived from an EMBL/GenBank/DDBJ whole genome shotgun (WGS) entry which is preliminary data.</text>
</comment>
<sequence>TGRAHQDLQCYIVGLIAGAAPRQFVIVIRALMDVRYMVQSPSPDENLLAHIDRSLLIFHKNKDIIISLKAWMGTKKPINNWFIPKL</sequence>
<accession>A0A9P7ERP3</accession>
<protein>
    <submittedName>
        <fullName evidence="1">Uncharacterized protein</fullName>
    </submittedName>
</protein>
<keyword evidence="2" id="KW-1185">Reference proteome</keyword>
<dbReference type="EMBL" id="JABBWM010000355">
    <property type="protein sequence ID" value="KAG2082122.1"/>
    <property type="molecule type" value="Genomic_DNA"/>
</dbReference>
<dbReference type="GeneID" id="64692401"/>
<feature type="non-terminal residue" evidence="1">
    <location>
        <position position="1"/>
    </location>
</feature>
<feature type="non-terminal residue" evidence="1">
    <location>
        <position position="86"/>
    </location>
</feature>
<reference evidence="1" key="1">
    <citation type="journal article" date="2020" name="New Phytol.">
        <title>Comparative genomics reveals dynamic genome evolution in host specialist ectomycorrhizal fungi.</title>
        <authorList>
            <person name="Lofgren L.A."/>
            <person name="Nguyen N.H."/>
            <person name="Vilgalys R."/>
            <person name="Ruytinx J."/>
            <person name="Liao H.L."/>
            <person name="Branco S."/>
            <person name="Kuo A."/>
            <person name="LaButti K."/>
            <person name="Lipzen A."/>
            <person name="Andreopoulos W."/>
            <person name="Pangilinan J."/>
            <person name="Riley R."/>
            <person name="Hundley H."/>
            <person name="Na H."/>
            <person name="Barry K."/>
            <person name="Grigoriev I.V."/>
            <person name="Stajich J.E."/>
            <person name="Kennedy P.G."/>
        </authorList>
    </citation>
    <scope>NUCLEOTIDE SEQUENCE</scope>
    <source>
        <strain evidence="1">FC423</strain>
    </source>
</reference>
<evidence type="ECO:0000313" key="1">
    <source>
        <dbReference type="EMBL" id="KAG2082122.1"/>
    </source>
</evidence>
<dbReference type="RefSeq" id="XP_041284272.1">
    <property type="nucleotide sequence ID" value="XM_041430142.1"/>
</dbReference>
<evidence type="ECO:0000313" key="2">
    <source>
        <dbReference type="Proteomes" id="UP000823399"/>
    </source>
</evidence>
<dbReference type="Proteomes" id="UP000823399">
    <property type="component" value="Unassembled WGS sequence"/>
</dbReference>
<organism evidence="1 2">
    <name type="scientific">Suillus discolor</name>
    <dbReference type="NCBI Taxonomy" id="1912936"/>
    <lineage>
        <taxon>Eukaryota</taxon>
        <taxon>Fungi</taxon>
        <taxon>Dikarya</taxon>
        <taxon>Basidiomycota</taxon>
        <taxon>Agaricomycotina</taxon>
        <taxon>Agaricomycetes</taxon>
        <taxon>Agaricomycetidae</taxon>
        <taxon>Boletales</taxon>
        <taxon>Suillineae</taxon>
        <taxon>Suillaceae</taxon>
        <taxon>Suillus</taxon>
    </lineage>
</organism>
<proteinExistence type="predicted"/>